<organism evidence="4 5">
    <name type="scientific">Saccharothrix tamanrassetensis</name>
    <dbReference type="NCBI Taxonomy" id="1051531"/>
    <lineage>
        <taxon>Bacteria</taxon>
        <taxon>Bacillati</taxon>
        <taxon>Actinomycetota</taxon>
        <taxon>Actinomycetes</taxon>
        <taxon>Pseudonocardiales</taxon>
        <taxon>Pseudonocardiaceae</taxon>
        <taxon>Saccharothrix</taxon>
    </lineage>
</organism>
<feature type="domain" description="Effector-associated" evidence="2">
    <location>
        <begin position="3"/>
        <end position="77"/>
    </location>
</feature>
<proteinExistence type="predicted"/>
<name>A0A841CM35_9PSEU</name>
<protein>
    <submittedName>
        <fullName evidence="4">Uncharacterized protein</fullName>
    </submittedName>
</protein>
<evidence type="ECO:0000259" key="3">
    <source>
        <dbReference type="Pfam" id="PF20028"/>
    </source>
</evidence>
<dbReference type="Pfam" id="PF19916">
    <property type="entry name" value="VMAP-M0"/>
    <property type="match status" value="1"/>
</dbReference>
<keyword evidence="5" id="KW-1185">Reference proteome</keyword>
<dbReference type="InterPro" id="IPR045555">
    <property type="entry name" value="VMAP-M0"/>
</dbReference>
<dbReference type="InterPro" id="IPR045431">
    <property type="entry name" value="EAD2"/>
</dbReference>
<evidence type="ECO:0000259" key="2">
    <source>
        <dbReference type="Pfam" id="PF19956"/>
    </source>
</evidence>
<dbReference type="Proteomes" id="UP000547510">
    <property type="component" value="Unassembled WGS sequence"/>
</dbReference>
<dbReference type="EMBL" id="JACHJN010000011">
    <property type="protein sequence ID" value="MBB5959532.1"/>
    <property type="molecule type" value="Genomic_DNA"/>
</dbReference>
<sequence>MSRIQVLADLHGRNLVVRLLCEELGEVLPIEEQGYRLIHLYDIVMACRQRPLGLSALVRVVGRLDKGSRHMVNVRNAVFDMTVLPFWPSEVRHTVITLLREVNVEDVDEVYRAVAGPTAPRLPPNSDYLDAFSLLETLNARPDGLPKPLVFIEHLAARARPEVALELHRWAGVQGERLGLADELRAVRHDIRDAKAPIARHRRSNGFLVFSLQRVGNSGDRFELVHWRQLGMQDGWYPMRVAEHVGDLESVKRAVADLVVYIEGHWADFDPSYHVEFVLSAEMLNLDVDQWSWETDSEGVPQPLGCRYPVVVRSLERMGKRQYHREWRARWKELTAQLDDTGALAEESTCWGRDDGQAGLRRLTAAFDRCSSAVSLVLSSPPRADSPGREQIAVGLRAGVPVVLWHRDRCDAEFAELARALLHDGDRRGLLERVRLARTVAFARGPDGGHPAQALTVLCDDPDRMIVPLHPRAPEGASAA</sequence>
<feature type="domain" description="vWA-MoxR associated protein middle region 0" evidence="1">
    <location>
        <begin position="89"/>
        <end position="189"/>
    </location>
</feature>
<feature type="domain" description="vWA-MoxR associated protein C-terminal" evidence="3">
    <location>
        <begin position="220"/>
        <end position="462"/>
    </location>
</feature>
<dbReference type="InterPro" id="IPR045450">
    <property type="entry name" value="VMAP_C"/>
</dbReference>
<accession>A0A841CM35</accession>
<dbReference type="AlphaFoldDB" id="A0A841CM35"/>
<comment type="caution">
    <text evidence="4">The sequence shown here is derived from an EMBL/GenBank/DDBJ whole genome shotgun (WGS) entry which is preliminary data.</text>
</comment>
<dbReference type="Pfam" id="PF20028">
    <property type="entry name" value="VMAP-C"/>
    <property type="match status" value="1"/>
</dbReference>
<dbReference type="RefSeq" id="WP_184696502.1">
    <property type="nucleotide sequence ID" value="NZ_JACHJN010000011.1"/>
</dbReference>
<reference evidence="4 5" key="1">
    <citation type="submission" date="2020-08" db="EMBL/GenBank/DDBJ databases">
        <title>Genomic Encyclopedia of Type Strains, Phase III (KMG-III): the genomes of soil and plant-associated and newly described type strains.</title>
        <authorList>
            <person name="Whitman W."/>
        </authorList>
    </citation>
    <scope>NUCLEOTIDE SEQUENCE [LARGE SCALE GENOMIC DNA]</scope>
    <source>
        <strain evidence="4 5">CECT 8640</strain>
    </source>
</reference>
<gene>
    <name evidence="4" type="ORF">FHS29_006153</name>
</gene>
<evidence type="ECO:0000259" key="1">
    <source>
        <dbReference type="Pfam" id="PF19916"/>
    </source>
</evidence>
<dbReference type="Pfam" id="PF19956">
    <property type="entry name" value="EAD2"/>
    <property type="match status" value="1"/>
</dbReference>
<evidence type="ECO:0000313" key="5">
    <source>
        <dbReference type="Proteomes" id="UP000547510"/>
    </source>
</evidence>
<evidence type="ECO:0000313" key="4">
    <source>
        <dbReference type="EMBL" id="MBB5959532.1"/>
    </source>
</evidence>